<comment type="caution">
    <text evidence="2">The sequence shown here is derived from an EMBL/GenBank/DDBJ whole genome shotgun (WGS) entry which is preliminary data.</text>
</comment>
<protein>
    <submittedName>
        <fullName evidence="2">Uncharacterized protein</fullName>
    </submittedName>
</protein>
<feature type="compositionally biased region" description="Basic residues" evidence="1">
    <location>
        <begin position="353"/>
        <end position="364"/>
    </location>
</feature>
<organism evidence="2 3">
    <name type="scientific">Actinokineospora fastidiosa</name>
    <dbReference type="NCBI Taxonomy" id="1816"/>
    <lineage>
        <taxon>Bacteria</taxon>
        <taxon>Bacillati</taxon>
        <taxon>Actinomycetota</taxon>
        <taxon>Actinomycetes</taxon>
        <taxon>Pseudonocardiales</taxon>
        <taxon>Pseudonocardiaceae</taxon>
        <taxon>Actinokineospora</taxon>
    </lineage>
</organism>
<name>A0A918GCI3_9PSEU</name>
<feature type="compositionally biased region" description="Basic and acidic residues" evidence="1">
    <location>
        <begin position="307"/>
        <end position="333"/>
    </location>
</feature>
<reference evidence="2" key="1">
    <citation type="journal article" date="2014" name="Int. J. Syst. Evol. Microbiol.">
        <title>Complete genome sequence of Corynebacterium casei LMG S-19264T (=DSM 44701T), isolated from a smear-ripened cheese.</title>
        <authorList>
            <consortium name="US DOE Joint Genome Institute (JGI-PGF)"/>
            <person name="Walter F."/>
            <person name="Albersmeier A."/>
            <person name="Kalinowski J."/>
            <person name="Ruckert C."/>
        </authorList>
    </citation>
    <scope>NUCLEOTIDE SEQUENCE</scope>
    <source>
        <strain evidence="2">JCM 3276</strain>
    </source>
</reference>
<evidence type="ECO:0000256" key="1">
    <source>
        <dbReference type="SAM" id="MobiDB-lite"/>
    </source>
</evidence>
<evidence type="ECO:0000313" key="3">
    <source>
        <dbReference type="Proteomes" id="UP000660680"/>
    </source>
</evidence>
<reference evidence="2" key="2">
    <citation type="submission" date="2020-09" db="EMBL/GenBank/DDBJ databases">
        <authorList>
            <person name="Sun Q."/>
            <person name="Ohkuma M."/>
        </authorList>
    </citation>
    <scope>NUCLEOTIDE SEQUENCE</scope>
    <source>
        <strain evidence="2">JCM 3276</strain>
    </source>
</reference>
<feature type="region of interest" description="Disordered" evidence="1">
    <location>
        <begin position="252"/>
        <end position="364"/>
    </location>
</feature>
<dbReference type="RefSeq" id="WP_189210511.1">
    <property type="nucleotide sequence ID" value="NZ_BMRB01000002.1"/>
</dbReference>
<keyword evidence="3" id="KW-1185">Reference proteome</keyword>
<dbReference type="AlphaFoldDB" id="A0A918GCI3"/>
<dbReference type="Proteomes" id="UP000660680">
    <property type="component" value="Unassembled WGS sequence"/>
</dbReference>
<proteinExistence type="predicted"/>
<evidence type="ECO:0000313" key="2">
    <source>
        <dbReference type="EMBL" id="GGS29953.1"/>
    </source>
</evidence>
<gene>
    <name evidence="2" type="ORF">GCM10010171_24180</name>
</gene>
<dbReference type="EMBL" id="BMRB01000002">
    <property type="protein sequence ID" value="GGS29953.1"/>
    <property type="molecule type" value="Genomic_DNA"/>
</dbReference>
<sequence length="364" mass="38539">MHYDSLSAAARHALVGVEAHHHLPRIQDAGRMWLAVAERLRDLADSLRRELAALAPDWADSTGAGFVAEVERRKAVIDDMVARIEERQPWRALDDLARQLMLTHARLTGCDPVFVPEDVAVDLDELDRYFEAAARAVFECSGVEDRLPEVTMMADDEASCCSGPGLAGLTSGGPPVLAAPTGVGGAPPSGGVSVPGLVAIPPSGLRGVAPGKARSGPPSIDQAARPVVAEVPPPAQEAPRLPQQTAVTSQTGAFTGGRFFPPMMMPPMLAGTANRASRSSRTVGGEQRPARGVQPVPGVPARLSGRAGDRVRPPTRRTEEPPDGEVLDHEVWQVREPGAASPLRPERPAPGGARRRTRHDGRTA</sequence>
<accession>A0A918GCI3</accession>